<dbReference type="Proteomes" id="UP000054279">
    <property type="component" value="Unassembled WGS sequence"/>
</dbReference>
<dbReference type="AlphaFoldDB" id="A0A0C9V957"/>
<sequence length="150" mass="16493">MFSSALLDALSAPDLYGNTNSFVNGLSSLLFRGRNYELNVSVSNVQPFSLDIINRNKNAFVLSGTKAFSGGYAVNKDSVPFGIFMNAKTDAAIQEQQLGLVTSKPLFIITCGCVPLIIILTLALYTEWRRRIGYTFSLQSLLEAKLIKED</sequence>
<organism evidence="2 3">
    <name type="scientific">Sphaerobolus stellatus (strain SS14)</name>
    <dbReference type="NCBI Taxonomy" id="990650"/>
    <lineage>
        <taxon>Eukaryota</taxon>
        <taxon>Fungi</taxon>
        <taxon>Dikarya</taxon>
        <taxon>Basidiomycota</taxon>
        <taxon>Agaricomycotina</taxon>
        <taxon>Agaricomycetes</taxon>
        <taxon>Phallomycetidae</taxon>
        <taxon>Geastrales</taxon>
        <taxon>Sphaerobolaceae</taxon>
        <taxon>Sphaerobolus</taxon>
    </lineage>
</organism>
<dbReference type="EMBL" id="KN837122">
    <property type="protein sequence ID" value="KIJ43514.1"/>
    <property type="molecule type" value="Genomic_DNA"/>
</dbReference>
<reference evidence="2 3" key="1">
    <citation type="submission" date="2014-06" db="EMBL/GenBank/DDBJ databases">
        <title>Evolutionary Origins and Diversification of the Mycorrhizal Mutualists.</title>
        <authorList>
            <consortium name="DOE Joint Genome Institute"/>
            <consortium name="Mycorrhizal Genomics Consortium"/>
            <person name="Kohler A."/>
            <person name="Kuo A."/>
            <person name="Nagy L.G."/>
            <person name="Floudas D."/>
            <person name="Copeland A."/>
            <person name="Barry K.W."/>
            <person name="Cichocki N."/>
            <person name="Veneault-Fourrey C."/>
            <person name="LaButti K."/>
            <person name="Lindquist E.A."/>
            <person name="Lipzen A."/>
            <person name="Lundell T."/>
            <person name="Morin E."/>
            <person name="Murat C."/>
            <person name="Riley R."/>
            <person name="Ohm R."/>
            <person name="Sun H."/>
            <person name="Tunlid A."/>
            <person name="Henrissat B."/>
            <person name="Grigoriev I.V."/>
            <person name="Hibbett D.S."/>
            <person name="Martin F."/>
        </authorList>
    </citation>
    <scope>NUCLEOTIDE SEQUENCE [LARGE SCALE GENOMIC DNA]</scope>
    <source>
        <strain evidence="2 3">SS14</strain>
    </source>
</reference>
<accession>A0A0C9V957</accession>
<keyword evidence="1" id="KW-0812">Transmembrane</keyword>
<evidence type="ECO:0000256" key="1">
    <source>
        <dbReference type="SAM" id="Phobius"/>
    </source>
</evidence>
<dbReference type="HOGENOM" id="CLU_120614_0_0_1"/>
<evidence type="ECO:0000313" key="2">
    <source>
        <dbReference type="EMBL" id="KIJ43514.1"/>
    </source>
</evidence>
<keyword evidence="3" id="KW-1185">Reference proteome</keyword>
<protein>
    <submittedName>
        <fullName evidence="2">Uncharacterized protein</fullName>
    </submittedName>
</protein>
<gene>
    <name evidence="2" type="ORF">M422DRAFT_253079</name>
</gene>
<feature type="transmembrane region" description="Helical" evidence="1">
    <location>
        <begin position="106"/>
        <end position="125"/>
    </location>
</feature>
<keyword evidence="1" id="KW-0472">Membrane</keyword>
<evidence type="ECO:0000313" key="3">
    <source>
        <dbReference type="Proteomes" id="UP000054279"/>
    </source>
</evidence>
<name>A0A0C9V957_SPHS4</name>
<keyword evidence="1" id="KW-1133">Transmembrane helix</keyword>
<proteinExistence type="predicted"/>